<dbReference type="AlphaFoldDB" id="A8N7S4"/>
<comment type="caution">
    <text evidence="1">The sequence shown here is derived from an EMBL/GenBank/DDBJ whole genome shotgun (WGS) entry which is preliminary data.</text>
</comment>
<organism evidence="1 2">
    <name type="scientific">Coprinopsis cinerea (strain Okayama-7 / 130 / ATCC MYA-4618 / FGSC 9003)</name>
    <name type="common">Inky cap fungus</name>
    <name type="synonym">Hormographiella aspergillata</name>
    <dbReference type="NCBI Taxonomy" id="240176"/>
    <lineage>
        <taxon>Eukaryota</taxon>
        <taxon>Fungi</taxon>
        <taxon>Dikarya</taxon>
        <taxon>Basidiomycota</taxon>
        <taxon>Agaricomycotina</taxon>
        <taxon>Agaricomycetes</taxon>
        <taxon>Agaricomycetidae</taxon>
        <taxon>Agaricales</taxon>
        <taxon>Agaricineae</taxon>
        <taxon>Psathyrellaceae</taxon>
        <taxon>Coprinopsis</taxon>
    </lineage>
</organism>
<name>A8N7S4_COPC7</name>
<dbReference type="GeneID" id="6007331"/>
<dbReference type="InParanoid" id="A8N7S4"/>
<dbReference type="RefSeq" id="XP_001830880.2">
    <property type="nucleotide sequence ID" value="XM_001830828.2"/>
</dbReference>
<evidence type="ECO:0000313" key="1">
    <source>
        <dbReference type="EMBL" id="EAU90944.2"/>
    </source>
</evidence>
<dbReference type="OrthoDB" id="2835991at2759"/>
<dbReference type="KEGG" id="cci:CC1G_02331"/>
<dbReference type="VEuPathDB" id="FungiDB:CC1G_02331"/>
<keyword evidence="2" id="KW-1185">Reference proteome</keyword>
<proteinExistence type="predicted"/>
<accession>A8N7S4</accession>
<sequence length="394" mass="44634">MLSRLSTVVKAIRKPKARLELVKADDLPIEIIQEILEKFDDGVRNSALRACCLVSQQWKALAQPLLYQTITLRSPSKFRGLLEALQSSPHLAAGVTRVVLLGTTYPLWNFWVYDEYYADLGAQILRLLSPKALELRVQVTSQELVHWDRYDRLKPPIREAITALLASPHLLDLTIDGWKFAIPVYEYYSLILASPSLKRLVLRRAFCEVSMRPTDHVAHSDSAPSTTVDLEYLELDIDGEAGNADMSFPPLPVTSSKGLRFHLTLKDFHDAVRPVEHRLRTALAPAVSHLELDVKDLPAFLFADRSYHQIWDLEFFANLQSLALRRTSNPHLARLSWVVDTLNTLKHKTSLQRLCLSFVMTHVEGRTEVDIAGEEVGGWRVSCVEDFGFAACHF</sequence>
<reference evidence="1 2" key="1">
    <citation type="journal article" date="2010" name="Proc. Natl. Acad. Sci. U.S.A.">
        <title>Insights into evolution of multicellular fungi from the assembled chromosomes of the mushroom Coprinopsis cinerea (Coprinus cinereus).</title>
        <authorList>
            <person name="Stajich J.E."/>
            <person name="Wilke S.K."/>
            <person name="Ahren D."/>
            <person name="Au C.H."/>
            <person name="Birren B.W."/>
            <person name="Borodovsky M."/>
            <person name="Burns C."/>
            <person name="Canback B."/>
            <person name="Casselton L.A."/>
            <person name="Cheng C.K."/>
            <person name="Deng J."/>
            <person name="Dietrich F.S."/>
            <person name="Fargo D.C."/>
            <person name="Farman M.L."/>
            <person name="Gathman A.C."/>
            <person name="Goldberg J."/>
            <person name="Guigo R."/>
            <person name="Hoegger P.J."/>
            <person name="Hooker J.B."/>
            <person name="Huggins A."/>
            <person name="James T.Y."/>
            <person name="Kamada T."/>
            <person name="Kilaru S."/>
            <person name="Kodira C."/>
            <person name="Kues U."/>
            <person name="Kupfer D."/>
            <person name="Kwan H.S."/>
            <person name="Lomsadze A."/>
            <person name="Li W."/>
            <person name="Lilly W.W."/>
            <person name="Ma L.J."/>
            <person name="Mackey A.J."/>
            <person name="Manning G."/>
            <person name="Martin F."/>
            <person name="Muraguchi H."/>
            <person name="Natvig D.O."/>
            <person name="Palmerini H."/>
            <person name="Ramesh M.A."/>
            <person name="Rehmeyer C.J."/>
            <person name="Roe B.A."/>
            <person name="Shenoy N."/>
            <person name="Stanke M."/>
            <person name="Ter-Hovhannisyan V."/>
            <person name="Tunlid A."/>
            <person name="Velagapudi R."/>
            <person name="Vision T.J."/>
            <person name="Zeng Q."/>
            <person name="Zolan M.E."/>
            <person name="Pukkila P.J."/>
        </authorList>
    </citation>
    <scope>NUCLEOTIDE SEQUENCE [LARGE SCALE GENOMIC DNA]</scope>
    <source>
        <strain evidence="2">Okayama-7 / 130 / ATCC MYA-4618 / FGSC 9003</strain>
    </source>
</reference>
<dbReference type="HOGENOM" id="CLU_700228_0_0_1"/>
<gene>
    <name evidence="1" type="ORF">CC1G_02331</name>
</gene>
<protein>
    <submittedName>
        <fullName evidence="1">Uncharacterized protein</fullName>
    </submittedName>
</protein>
<evidence type="ECO:0000313" key="2">
    <source>
        <dbReference type="Proteomes" id="UP000001861"/>
    </source>
</evidence>
<dbReference type="EMBL" id="AACS02000003">
    <property type="protein sequence ID" value="EAU90944.2"/>
    <property type="molecule type" value="Genomic_DNA"/>
</dbReference>
<dbReference type="Proteomes" id="UP000001861">
    <property type="component" value="Unassembled WGS sequence"/>
</dbReference>